<comment type="caution">
    <text evidence="1">The sequence shown here is derived from an EMBL/GenBank/DDBJ whole genome shotgun (WGS) entry which is preliminary data.</text>
</comment>
<dbReference type="EMBL" id="BLAY01000005">
    <property type="protein sequence ID" value="GET35873.1"/>
    <property type="molecule type" value="Genomic_DNA"/>
</dbReference>
<sequence length="54" mass="6193">MVTVYLKGGKTVEVSLENLKDYLDKNRSRIETRRVKLGRPRIKKVATTTDISSK</sequence>
<organism evidence="1 2">
    <name type="scientific">Microseira wollei NIES-4236</name>
    <dbReference type="NCBI Taxonomy" id="2530354"/>
    <lineage>
        <taxon>Bacteria</taxon>
        <taxon>Bacillati</taxon>
        <taxon>Cyanobacteriota</taxon>
        <taxon>Cyanophyceae</taxon>
        <taxon>Oscillatoriophycideae</taxon>
        <taxon>Aerosakkonematales</taxon>
        <taxon>Aerosakkonemataceae</taxon>
        <taxon>Microseira</taxon>
    </lineage>
</organism>
<gene>
    <name evidence="1" type="ORF">MiSe_06210</name>
</gene>
<evidence type="ECO:0000313" key="1">
    <source>
        <dbReference type="EMBL" id="GET35873.1"/>
    </source>
</evidence>
<name>A0AAV3X141_9CYAN</name>
<reference evidence="1" key="1">
    <citation type="submission" date="2019-10" db="EMBL/GenBank/DDBJ databases">
        <title>Draft genome sequece of Microseira wollei NIES-4236.</title>
        <authorList>
            <person name="Yamaguchi H."/>
            <person name="Suzuki S."/>
            <person name="Kawachi M."/>
        </authorList>
    </citation>
    <scope>NUCLEOTIDE SEQUENCE</scope>
    <source>
        <strain evidence="1">NIES-4236</strain>
    </source>
</reference>
<dbReference type="AlphaFoldDB" id="A0AAV3X141"/>
<dbReference type="RefSeq" id="WP_226574668.1">
    <property type="nucleotide sequence ID" value="NZ_BLAY01000005.1"/>
</dbReference>
<protein>
    <submittedName>
        <fullName evidence="1">Uncharacterized protein</fullName>
    </submittedName>
</protein>
<accession>A0AAV3X141</accession>
<evidence type="ECO:0000313" key="2">
    <source>
        <dbReference type="Proteomes" id="UP001050975"/>
    </source>
</evidence>
<dbReference type="Proteomes" id="UP001050975">
    <property type="component" value="Unassembled WGS sequence"/>
</dbReference>
<keyword evidence="2" id="KW-1185">Reference proteome</keyword>
<proteinExistence type="predicted"/>